<dbReference type="GO" id="GO:0004674">
    <property type="term" value="F:protein serine/threonine kinase activity"/>
    <property type="evidence" value="ECO:0007669"/>
    <property type="project" value="TreeGrafter"/>
</dbReference>
<dbReference type="PROSITE" id="PS50011">
    <property type="entry name" value="PROTEIN_KINASE_DOM"/>
    <property type="match status" value="1"/>
</dbReference>
<gene>
    <name evidence="2" type="ORF">IEO21_06979</name>
</gene>
<dbReference type="SUPFAM" id="SSF56112">
    <property type="entry name" value="Protein kinase-like (PK-like)"/>
    <property type="match status" value="1"/>
</dbReference>
<dbReference type="Pfam" id="PF07714">
    <property type="entry name" value="PK_Tyr_Ser-Thr"/>
    <property type="match status" value="1"/>
</dbReference>
<dbReference type="GO" id="GO:0005524">
    <property type="term" value="F:ATP binding"/>
    <property type="evidence" value="ECO:0007669"/>
    <property type="project" value="InterPro"/>
</dbReference>
<dbReference type="SMART" id="SM00220">
    <property type="entry name" value="S_TKc"/>
    <property type="match status" value="1"/>
</dbReference>
<name>A0A8H7NZ11_9APHY</name>
<reference evidence="2" key="1">
    <citation type="submission" date="2020-11" db="EMBL/GenBank/DDBJ databases">
        <authorList>
            <person name="Koelle M."/>
            <person name="Horta M.A.C."/>
            <person name="Nowrousian M."/>
            <person name="Ohm R.A."/>
            <person name="Benz P."/>
            <person name="Pilgard A."/>
        </authorList>
    </citation>
    <scope>NUCLEOTIDE SEQUENCE</scope>
    <source>
        <strain evidence="2">FPRL280</strain>
    </source>
</reference>
<organism evidence="2 3">
    <name type="scientific">Rhodonia placenta</name>
    <dbReference type="NCBI Taxonomy" id="104341"/>
    <lineage>
        <taxon>Eukaryota</taxon>
        <taxon>Fungi</taxon>
        <taxon>Dikarya</taxon>
        <taxon>Basidiomycota</taxon>
        <taxon>Agaricomycotina</taxon>
        <taxon>Agaricomycetes</taxon>
        <taxon>Polyporales</taxon>
        <taxon>Adustoporiaceae</taxon>
        <taxon>Rhodonia</taxon>
    </lineage>
</organism>
<evidence type="ECO:0000313" key="3">
    <source>
        <dbReference type="Proteomes" id="UP000639403"/>
    </source>
</evidence>
<comment type="caution">
    <text evidence="2">The sequence shown here is derived from an EMBL/GenBank/DDBJ whole genome shotgun (WGS) entry which is preliminary data.</text>
</comment>
<dbReference type="Gene3D" id="1.10.510.10">
    <property type="entry name" value="Transferase(Phosphotransferase) domain 1"/>
    <property type="match status" value="1"/>
</dbReference>
<dbReference type="InterPro" id="IPR000719">
    <property type="entry name" value="Prot_kinase_dom"/>
</dbReference>
<sequence>MLTKVGSYATFHGGFANVWHGSYDERDVALKELQIYEQDDLKAICRVFYREVLVWKFLRHPNVLPFVGINESISRFCMISPWATNGNITQYLKQDCMCDRTKLLQDAAAGLSYLHTLGIVHGDLKSANILINFRGEACLADFGLATFMHNVNTIAAFASTTGGIRGSVRWMAPERMDPEGAGYVSSQPTKASDIYSFGITMLTLGQVFTGVIPFHNSRNDAAVIAAVLSGKRPSRPPQPQAEEVGLSSSVWALIERCWDQDPRKRPIIASVIEALQISRVLTFEFSEADQVRYTHMLSSVLRCCHLKAR</sequence>
<evidence type="ECO:0000313" key="2">
    <source>
        <dbReference type="EMBL" id="KAF9810359.1"/>
    </source>
</evidence>
<dbReference type="InterPro" id="IPR051681">
    <property type="entry name" value="Ser/Thr_Kinases-Pseudokinases"/>
</dbReference>
<dbReference type="Proteomes" id="UP000639403">
    <property type="component" value="Unassembled WGS sequence"/>
</dbReference>
<dbReference type="PANTHER" id="PTHR44329">
    <property type="entry name" value="SERINE/THREONINE-PROTEIN KINASE TNNI3K-RELATED"/>
    <property type="match status" value="1"/>
</dbReference>
<dbReference type="PANTHER" id="PTHR44329:SF214">
    <property type="entry name" value="PROTEIN KINASE DOMAIN-CONTAINING PROTEIN"/>
    <property type="match status" value="1"/>
</dbReference>
<dbReference type="InterPro" id="IPR001245">
    <property type="entry name" value="Ser-Thr/Tyr_kinase_cat_dom"/>
</dbReference>
<feature type="domain" description="Protein kinase" evidence="1">
    <location>
        <begin position="4"/>
        <end position="281"/>
    </location>
</feature>
<dbReference type="PROSITE" id="PS00108">
    <property type="entry name" value="PROTEIN_KINASE_ST"/>
    <property type="match status" value="1"/>
</dbReference>
<protein>
    <recommendedName>
        <fullName evidence="1">Protein kinase domain-containing protein</fullName>
    </recommendedName>
</protein>
<reference evidence="2" key="2">
    <citation type="journal article" name="Front. Microbiol.">
        <title>Degradative Capacity of Two Strains of Rhodonia placenta: From Phenotype to Genotype.</title>
        <authorList>
            <person name="Kolle M."/>
            <person name="Horta M.A.C."/>
            <person name="Nowrousian M."/>
            <person name="Ohm R.A."/>
            <person name="Benz J.P."/>
            <person name="Pilgard A."/>
        </authorList>
    </citation>
    <scope>NUCLEOTIDE SEQUENCE</scope>
    <source>
        <strain evidence="2">FPRL280</strain>
    </source>
</reference>
<dbReference type="InterPro" id="IPR008271">
    <property type="entry name" value="Ser/Thr_kinase_AS"/>
</dbReference>
<proteinExistence type="predicted"/>
<evidence type="ECO:0000259" key="1">
    <source>
        <dbReference type="PROSITE" id="PS50011"/>
    </source>
</evidence>
<accession>A0A8H7NZ11</accession>
<dbReference type="InterPro" id="IPR011009">
    <property type="entry name" value="Kinase-like_dom_sf"/>
</dbReference>
<dbReference type="AlphaFoldDB" id="A0A8H7NZ11"/>
<dbReference type="EMBL" id="JADOXO010000177">
    <property type="protein sequence ID" value="KAF9810359.1"/>
    <property type="molecule type" value="Genomic_DNA"/>
</dbReference>
<dbReference type="PIRSF" id="PIRSF000654">
    <property type="entry name" value="Integrin-linked_kinase"/>
    <property type="match status" value="1"/>
</dbReference>